<feature type="domain" description="AB hydrolase-1" evidence="2">
    <location>
        <begin position="33"/>
        <end position="264"/>
    </location>
</feature>
<dbReference type="SUPFAM" id="SSF53474">
    <property type="entry name" value="alpha/beta-Hydrolases"/>
    <property type="match status" value="1"/>
</dbReference>
<dbReference type="GO" id="GO:0016787">
    <property type="term" value="F:hydrolase activity"/>
    <property type="evidence" value="ECO:0007669"/>
    <property type="project" value="UniProtKB-KW"/>
</dbReference>
<dbReference type="RefSeq" id="WP_170874300.1">
    <property type="nucleotide sequence ID" value="NZ_CP076250.1"/>
</dbReference>
<dbReference type="InterPro" id="IPR029058">
    <property type="entry name" value="AB_hydrolase_fold"/>
</dbReference>
<dbReference type="Proteomes" id="UP000041247">
    <property type="component" value="Unassembled WGS sequence"/>
</dbReference>
<evidence type="ECO:0000256" key="1">
    <source>
        <dbReference type="ARBA" id="ARBA00022801"/>
    </source>
</evidence>
<reference evidence="3 4" key="1">
    <citation type="submission" date="2015-07" db="EMBL/GenBank/DDBJ databases">
        <authorList>
            <person name="Noorani M."/>
        </authorList>
    </citation>
    <scope>NUCLEOTIDE SEQUENCE [LARGE SCALE GENOMIC DNA]</scope>
    <source>
        <strain evidence="3">LMG728</strain>
    </source>
</reference>
<dbReference type="GO" id="GO:0016020">
    <property type="term" value="C:membrane"/>
    <property type="evidence" value="ECO:0007669"/>
    <property type="project" value="TreeGrafter"/>
</dbReference>
<dbReference type="PANTHER" id="PTHR43798">
    <property type="entry name" value="MONOACYLGLYCEROL LIPASE"/>
    <property type="match status" value="1"/>
</dbReference>
<sequence length="277" mass="29461">MIGPRTPLGKPAVHLLGDDDALAYLRLGAGAPVVLVHGALCDYRYWAPQLRGLGERCEVAALSLGQYFPQLPSSLRHSFGWRWHAQQVAGFLASYGQPVHLVGHSRGAAVAWQVALQQPAAIASLSLFDPGGPQPQGLPEDVLAIRARAIALLREGQVEAGLECFVDSVSQPGAWARSSAAFRQMVRDNAQTLVPQIGDALPAYDREQAATLALPVLLVSGELSPAQYRDNASALAEWLPDARHHVLAGASHGMTFTHARRCNALIAEAVAVAGRLG</sequence>
<dbReference type="Pfam" id="PF12697">
    <property type="entry name" value="Abhydrolase_6"/>
    <property type="match status" value="1"/>
</dbReference>
<dbReference type="AlphaFoldDB" id="A0A0K2ZP87"/>
<evidence type="ECO:0000313" key="4">
    <source>
        <dbReference type="Proteomes" id="UP000041247"/>
    </source>
</evidence>
<accession>A0A0K2ZP87</accession>
<dbReference type="InterPro" id="IPR050266">
    <property type="entry name" value="AB_hydrolase_sf"/>
</dbReference>
<proteinExistence type="predicted"/>
<evidence type="ECO:0000313" key="3">
    <source>
        <dbReference type="EMBL" id="CTP86024.1"/>
    </source>
</evidence>
<keyword evidence="1 3" id="KW-0378">Hydrolase</keyword>
<protein>
    <submittedName>
        <fullName evidence="3">Hydrolase</fullName>
    </submittedName>
</protein>
<dbReference type="InterPro" id="IPR000073">
    <property type="entry name" value="AB_hydrolase_1"/>
</dbReference>
<name>A0A0K2ZP87_9XANT</name>
<dbReference type="EMBL" id="CXOK01000027">
    <property type="protein sequence ID" value="CTP86024.1"/>
    <property type="molecule type" value="Genomic_DNA"/>
</dbReference>
<evidence type="ECO:0000259" key="2">
    <source>
        <dbReference type="Pfam" id="PF12697"/>
    </source>
</evidence>
<dbReference type="PANTHER" id="PTHR43798:SF31">
    <property type="entry name" value="AB HYDROLASE SUPERFAMILY PROTEIN YCLE"/>
    <property type="match status" value="1"/>
</dbReference>
<dbReference type="Gene3D" id="3.40.50.1820">
    <property type="entry name" value="alpha/beta hydrolase"/>
    <property type="match status" value="1"/>
</dbReference>
<organism evidence="3 4">
    <name type="scientific">Xanthomonas graminis pv. poae</name>
    <dbReference type="NCBI Taxonomy" id="227946"/>
    <lineage>
        <taxon>Bacteria</taxon>
        <taxon>Pseudomonadati</taxon>
        <taxon>Pseudomonadota</taxon>
        <taxon>Gammaproteobacteria</taxon>
        <taxon>Lysobacterales</taxon>
        <taxon>Lysobacteraceae</taxon>
        <taxon>Xanthomonas</taxon>
        <taxon>Xanthomonas translucens group</taxon>
        <taxon>Xanthomonas graminis</taxon>
    </lineage>
</organism>
<gene>
    <name evidence="3" type="ORF">XTPLMG728_1083</name>
</gene>